<reference evidence="3 4" key="1">
    <citation type="journal article" date="2011" name="Science">
        <title>The Selaginella genome identifies genetic changes associated with the evolution of vascular plants.</title>
        <authorList>
            <person name="Banks J.A."/>
            <person name="Nishiyama T."/>
            <person name="Hasebe M."/>
            <person name="Bowman J.L."/>
            <person name="Gribskov M."/>
            <person name="dePamphilis C."/>
            <person name="Albert V.A."/>
            <person name="Aono N."/>
            <person name="Aoyama T."/>
            <person name="Ambrose B.A."/>
            <person name="Ashton N.W."/>
            <person name="Axtell M.J."/>
            <person name="Barker E."/>
            <person name="Barker M.S."/>
            <person name="Bennetzen J.L."/>
            <person name="Bonawitz N.D."/>
            <person name="Chapple C."/>
            <person name="Cheng C."/>
            <person name="Correa L.G."/>
            <person name="Dacre M."/>
            <person name="DeBarry J."/>
            <person name="Dreyer I."/>
            <person name="Elias M."/>
            <person name="Engstrom E.M."/>
            <person name="Estelle M."/>
            <person name="Feng L."/>
            <person name="Finet C."/>
            <person name="Floyd S.K."/>
            <person name="Frommer W.B."/>
            <person name="Fujita T."/>
            <person name="Gramzow L."/>
            <person name="Gutensohn M."/>
            <person name="Harholt J."/>
            <person name="Hattori M."/>
            <person name="Heyl A."/>
            <person name="Hirai T."/>
            <person name="Hiwatashi Y."/>
            <person name="Ishikawa M."/>
            <person name="Iwata M."/>
            <person name="Karol K.G."/>
            <person name="Koehler B."/>
            <person name="Kolukisaoglu U."/>
            <person name="Kubo M."/>
            <person name="Kurata T."/>
            <person name="Lalonde S."/>
            <person name="Li K."/>
            <person name="Li Y."/>
            <person name="Litt A."/>
            <person name="Lyons E."/>
            <person name="Manning G."/>
            <person name="Maruyama T."/>
            <person name="Michael T.P."/>
            <person name="Mikami K."/>
            <person name="Miyazaki S."/>
            <person name="Morinaga S."/>
            <person name="Murata T."/>
            <person name="Mueller-Roeber B."/>
            <person name="Nelson D.R."/>
            <person name="Obara M."/>
            <person name="Oguri Y."/>
            <person name="Olmstead R.G."/>
            <person name="Onodera N."/>
            <person name="Petersen B.L."/>
            <person name="Pils B."/>
            <person name="Prigge M."/>
            <person name="Rensing S.A."/>
            <person name="Riano-Pachon D.M."/>
            <person name="Roberts A.W."/>
            <person name="Sato Y."/>
            <person name="Scheller H.V."/>
            <person name="Schulz B."/>
            <person name="Schulz C."/>
            <person name="Shakirov E.V."/>
            <person name="Shibagaki N."/>
            <person name="Shinohara N."/>
            <person name="Shippen D.E."/>
            <person name="Soerensen I."/>
            <person name="Sotooka R."/>
            <person name="Sugimoto N."/>
            <person name="Sugita M."/>
            <person name="Sumikawa N."/>
            <person name="Tanurdzic M."/>
            <person name="Theissen G."/>
            <person name="Ulvskov P."/>
            <person name="Wakazuki S."/>
            <person name="Weng J.K."/>
            <person name="Willats W.W."/>
            <person name="Wipf D."/>
            <person name="Wolf P.G."/>
            <person name="Yang L."/>
            <person name="Zimmer A.D."/>
            <person name="Zhu Q."/>
            <person name="Mitros T."/>
            <person name="Hellsten U."/>
            <person name="Loque D."/>
            <person name="Otillar R."/>
            <person name="Salamov A."/>
            <person name="Schmutz J."/>
            <person name="Shapiro H."/>
            <person name="Lindquist E."/>
            <person name="Lucas S."/>
            <person name="Rokhsar D."/>
            <person name="Grigoriev I.V."/>
        </authorList>
    </citation>
    <scope>NUCLEOTIDE SEQUENCE [LARGE SCALE GENOMIC DNA]</scope>
</reference>
<gene>
    <name evidence="3" type="ORF">SELMODRAFT_442983</name>
</gene>
<dbReference type="PROSITE" id="PS51375">
    <property type="entry name" value="PPR"/>
    <property type="match status" value="3"/>
</dbReference>
<dbReference type="AlphaFoldDB" id="D8RYL4"/>
<dbReference type="NCBIfam" id="TIGR00756">
    <property type="entry name" value="PPR"/>
    <property type="match status" value="2"/>
</dbReference>
<dbReference type="EMBL" id="GL377594">
    <property type="protein sequence ID" value="EFJ22927.1"/>
    <property type="molecule type" value="Genomic_DNA"/>
</dbReference>
<keyword evidence="1" id="KW-0677">Repeat</keyword>
<organism evidence="4">
    <name type="scientific">Selaginella moellendorffii</name>
    <name type="common">Spikemoss</name>
    <dbReference type="NCBI Taxonomy" id="88036"/>
    <lineage>
        <taxon>Eukaryota</taxon>
        <taxon>Viridiplantae</taxon>
        <taxon>Streptophyta</taxon>
        <taxon>Embryophyta</taxon>
        <taxon>Tracheophyta</taxon>
        <taxon>Lycopodiopsida</taxon>
        <taxon>Selaginellales</taxon>
        <taxon>Selaginellaceae</taxon>
        <taxon>Selaginella</taxon>
    </lineage>
</organism>
<dbReference type="InParanoid" id="D8RYL4"/>
<dbReference type="STRING" id="88036.D8RYL4"/>
<feature type="repeat" description="PPR" evidence="2">
    <location>
        <begin position="157"/>
        <end position="191"/>
    </location>
</feature>
<dbReference type="PANTHER" id="PTHR47926:SF382">
    <property type="entry name" value="PENTACOTRIPEPTIDE-REPEAT REGION OF PRORP DOMAIN-CONTAINING PROTEIN"/>
    <property type="match status" value="1"/>
</dbReference>
<dbReference type="Gramene" id="EFJ22927">
    <property type="protein sequence ID" value="EFJ22927"/>
    <property type="gene ID" value="SELMODRAFT_442983"/>
</dbReference>
<dbReference type="HOGENOM" id="CLU_779371_0_0_1"/>
<dbReference type="SUPFAM" id="SSF48452">
    <property type="entry name" value="TPR-like"/>
    <property type="match status" value="1"/>
</dbReference>
<proteinExistence type="predicted"/>
<keyword evidence="4" id="KW-1185">Reference proteome</keyword>
<evidence type="ECO:0008006" key="5">
    <source>
        <dbReference type="Google" id="ProtNLM"/>
    </source>
</evidence>
<dbReference type="PANTHER" id="PTHR47926">
    <property type="entry name" value="PENTATRICOPEPTIDE REPEAT-CONTAINING PROTEIN"/>
    <property type="match status" value="1"/>
</dbReference>
<dbReference type="InterPro" id="IPR002885">
    <property type="entry name" value="PPR_rpt"/>
</dbReference>
<accession>D8RYL4</accession>
<dbReference type="InterPro" id="IPR011990">
    <property type="entry name" value="TPR-like_helical_dom_sf"/>
</dbReference>
<evidence type="ECO:0000256" key="2">
    <source>
        <dbReference type="PROSITE-ProRule" id="PRU00708"/>
    </source>
</evidence>
<evidence type="ECO:0000313" key="3">
    <source>
        <dbReference type="EMBL" id="EFJ22927.1"/>
    </source>
</evidence>
<sequence>MPERNRVAWNTMLAANAQEGDVESVELLLSRMPEWDLVSWTALVVALAHRGELDHARIVSKRVSDLDLRLSNAIMAASALDHGERVFQSMLHRDISSWNSMLSAYARSGRIDEARWIFDSMPQHDVVSWNALLAAYAQAGDLDHAAKIFSWAMPERDLVSWTAMAAAYAHAGFPDRASAIFDAMPERNRVSWGVALAAQAQRGAAREAVEIFQRMQAEGIGADEISFDCLLLGSSHAGRLREGCHYFRSMGLDFGMAPSKQHFQCVDRVLFSKASRTVAADMWILFSQGGRVMDWWSEDLSPKAEDVHMEGHIIMDRGAKLNPLLAYLLEEQTMALLNCARELVIECESNCCFGSS</sequence>
<evidence type="ECO:0000256" key="1">
    <source>
        <dbReference type="ARBA" id="ARBA00022737"/>
    </source>
</evidence>
<dbReference type="Pfam" id="PF01535">
    <property type="entry name" value="PPR"/>
    <property type="match status" value="5"/>
</dbReference>
<dbReference type="Gene3D" id="1.25.40.10">
    <property type="entry name" value="Tetratricopeptide repeat domain"/>
    <property type="match status" value="2"/>
</dbReference>
<dbReference type="GO" id="GO:0003723">
    <property type="term" value="F:RNA binding"/>
    <property type="evidence" value="ECO:0007669"/>
    <property type="project" value="InterPro"/>
</dbReference>
<dbReference type="InterPro" id="IPR046960">
    <property type="entry name" value="PPR_At4g14850-like_plant"/>
</dbReference>
<feature type="repeat" description="PPR" evidence="2">
    <location>
        <begin position="5"/>
        <end position="39"/>
    </location>
</feature>
<dbReference type="Proteomes" id="UP000001514">
    <property type="component" value="Unassembled WGS sequence"/>
</dbReference>
<evidence type="ECO:0000313" key="4">
    <source>
        <dbReference type="Proteomes" id="UP000001514"/>
    </source>
</evidence>
<feature type="repeat" description="PPR" evidence="2">
    <location>
        <begin position="94"/>
        <end position="128"/>
    </location>
</feature>
<dbReference type="GO" id="GO:0009451">
    <property type="term" value="P:RNA modification"/>
    <property type="evidence" value="ECO:0007669"/>
    <property type="project" value="InterPro"/>
</dbReference>
<name>D8RYL4_SELML</name>
<protein>
    <recommendedName>
        <fullName evidence="5">Pentacotripeptide-repeat region of PRORP domain-containing protein</fullName>
    </recommendedName>
</protein>
<dbReference type="eggNOG" id="KOG4197">
    <property type="taxonomic scope" value="Eukaryota"/>
</dbReference>
<dbReference type="KEGG" id="smo:SELMODRAFT_442983"/>